<dbReference type="Pfam" id="PF00550">
    <property type="entry name" value="PP-binding"/>
    <property type="match status" value="1"/>
</dbReference>
<keyword evidence="3" id="KW-1185">Reference proteome</keyword>
<dbReference type="InterPro" id="IPR036736">
    <property type="entry name" value="ACP-like_sf"/>
</dbReference>
<evidence type="ECO:0000313" key="3">
    <source>
        <dbReference type="Proteomes" id="UP000619244"/>
    </source>
</evidence>
<dbReference type="AlphaFoldDB" id="A0A918NM44"/>
<feature type="domain" description="Carrier" evidence="1">
    <location>
        <begin position="4"/>
        <end position="82"/>
    </location>
</feature>
<evidence type="ECO:0000313" key="2">
    <source>
        <dbReference type="EMBL" id="GGX80111.1"/>
    </source>
</evidence>
<proteinExistence type="predicted"/>
<sequence>MAENTIEDDKRLIRDFILRHVHGEPLDDDEDLFAGGYVNSLFAVQMLLWIERAFGLRVDDKDLDSTNFWSVNAITAFVTDRRVSAGGAAWTSN</sequence>
<protein>
    <recommendedName>
        <fullName evidence="1">Carrier domain-containing protein</fullName>
    </recommendedName>
</protein>
<gene>
    <name evidence="2" type="ORF">GCM10010358_38060</name>
</gene>
<dbReference type="PROSITE" id="PS50075">
    <property type="entry name" value="CARRIER"/>
    <property type="match status" value="1"/>
</dbReference>
<dbReference type="Proteomes" id="UP000619244">
    <property type="component" value="Unassembled WGS sequence"/>
</dbReference>
<comment type="caution">
    <text evidence="2">The sequence shown here is derived from an EMBL/GenBank/DDBJ whole genome shotgun (WGS) entry which is preliminary data.</text>
</comment>
<name>A0A918NM44_9ACTN</name>
<dbReference type="Gene3D" id="1.10.1200.10">
    <property type="entry name" value="ACP-like"/>
    <property type="match status" value="1"/>
</dbReference>
<dbReference type="EMBL" id="BMVU01000017">
    <property type="protein sequence ID" value="GGX80111.1"/>
    <property type="molecule type" value="Genomic_DNA"/>
</dbReference>
<dbReference type="SUPFAM" id="SSF47336">
    <property type="entry name" value="ACP-like"/>
    <property type="match status" value="1"/>
</dbReference>
<reference evidence="2" key="1">
    <citation type="journal article" date="2014" name="Int. J. Syst. Evol. Microbiol.">
        <title>Complete genome sequence of Corynebacterium casei LMG S-19264T (=DSM 44701T), isolated from a smear-ripened cheese.</title>
        <authorList>
            <consortium name="US DOE Joint Genome Institute (JGI-PGF)"/>
            <person name="Walter F."/>
            <person name="Albersmeier A."/>
            <person name="Kalinowski J."/>
            <person name="Ruckert C."/>
        </authorList>
    </citation>
    <scope>NUCLEOTIDE SEQUENCE</scope>
    <source>
        <strain evidence="2">JCM 4790</strain>
    </source>
</reference>
<evidence type="ECO:0000259" key="1">
    <source>
        <dbReference type="PROSITE" id="PS50075"/>
    </source>
</evidence>
<reference evidence="2" key="2">
    <citation type="submission" date="2020-09" db="EMBL/GenBank/DDBJ databases">
        <authorList>
            <person name="Sun Q."/>
            <person name="Ohkuma M."/>
        </authorList>
    </citation>
    <scope>NUCLEOTIDE SEQUENCE</scope>
    <source>
        <strain evidence="2">JCM 4790</strain>
    </source>
</reference>
<organism evidence="2 3">
    <name type="scientific">Streptomyces minutiscleroticus</name>
    <dbReference type="NCBI Taxonomy" id="68238"/>
    <lineage>
        <taxon>Bacteria</taxon>
        <taxon>Bacillati</taxon>
        <taxon>Actinomycetota</taxon>
        <taxon>Actinomycetes</taxon>
        <taxon>Kitasatosporales</taxon>
        <taxon>Streptomycetaceae</taxon>
        <taxon>Streptomyces</taxon>
    </lineage>
</organism>
<dbReference type="InterPro" id="IPR009081">
    <property type="entry name" value="PP-bd_ACP"/>
</dbReference>
<accession>A0A918NM44</accession>
<dbReference type="RefSeq" id="WP_190191473.1">
    <property type="nucleotide sequence ID" value="NZ_BMVU01000017.1"/>
</dbReference>